<comment type="caution">
    <text evidence="1">The sequence shown here is derived from an EMBL/GenBank/DDBJ whole genome shotgun (WGS) entry which is preliminary data.</text>
</comment>
<dbReference type="NCBIfam" id="TIGR01484">
    <property type="entry name" value="HAD-SF-IIB"/>
    <property type="match status" value="1"/>
</dbReference>
<organism evidence="1 2">
    <name type="scientific">Enterococcus hermanniensis</name>
    <dbReference type="NCBI Taxonomy" id="249189"/>
    <lineage>
        <taxon>Bacteria</taxon>
        <taxon>Bacillati</taxon>
        <taxon>Bacillota</taxon>
        <taxon>Bacilli</taxon>
        <taxon>Lactobacillales</taxon>
        <taxon>Enterococcaceae</taxon>
        <taxon>Enterococcus</taxon>
    </lineage>
</organism>
<sequence>MIKAIFFDIDGTLTTNDSEVLDSTRDAIKSAQAQGILCGVATGRGPVKIKERIDHLDLDLFVMYNGQLVYTRNQDIYCRPFTKAILDQIVDFADEEHRQIIFGGRNRMDGSQLMKWSQKALLKQVAGWMPKWFPVRSTKRLLQSFSPRRKKGRYRKLSILQEPIYQCVLFSAEEETPRLQELLPNCSFQRSNPYSVDIVPKDGSKYHGIIECIKAVDIKPEEVMVFGDHYNDIEMIKNFGIGVAMGNGLAEVKAQADYVTSTNEKDGIFQALKHFEII</sequence>
<keyword evidence="2" id="KW-1185">Reference proteome</keyword>
<dbReference type="InterPro" id="IPR000150">
    <property type="entry name" value="Cof"/>
</dbReference>
<dbReference type="SFLD" id="SFLDS00003">
    <property type="entry name" value="Haloacid_Dehalogenase"/>
    <property type="match status" value="1"/>
</dbReference>
<dbReference type="RefSeq" id="WP_071857468.1">
    <property type="nucleotide sequence ID" value="NZ_JBHSHK010000009.1"/>
</dbReference>
<reference evidence="1 2" key="1">
    <citation type="submission" date="2014-12" db="EMBL/GenBank/DDBJ databases">
        <title>Draft genome sequences of 29 type strains of Enterococci.</title>
        <authorList>
            <person name="Zhong Z."/>
            <person name="Sun Z."/>
            <person name="Liu W."/>
            <person name="Zhang W."/>
            <person name="Zhang H."/>
        </authorList>
    </citation>
    <scope>NUCLEOTIDE SEQUENCE [LARGE SCALE GENOMIC DNA]</scope>
    <source>
        <strain evidence="1 2">DSM 17122</strain>
    </source>
</reference>
<dbReference type="NCBIfam" id="TIGR00099">
    <property type="entry name" value="Cof-subfamily"/>
    <property type="match status" value="1"/>
</dbReference>
<dbReference type="OrthoDB" id="9810101at2"/>
<dbReference type="GO" id="GO:0000287">
    <property type="term" value="F:magnesium ion binding"/>
    <property type="evidence" value="ECO:0007669"/>
    <property type="project" value="TreeGrafter"/>
</dbReference>
<dbReference type="Pfam" id="PF08282">
    <property type="entry name" value="Hydrolase_3"/>
    <property type="match status" value="1"/>
</dbReference>
<dbReference type="InterPro" id="IPR006379">
    <property type="entry name" value="HAD-SF_hydro_IIB"/>
</dbReference>
<dbReference type="STRING" id="249189.RV04_GL001563"/>
<gene>
    <name evidence="1" type="ORF">RV04_GL001563</name>
</gene>
<evidence type="ECO:0000313" key="2">
    <source>
        <dbReference type="Proteomes" id="UP000182077"/>
    </source>
</evidence>
<dbReference type="Gene3D" id="3.40.50.1000">
    <property type="entry name" value="HAD superfamily/HAD-like"/>
    <property type="match status" value="1"/>
</dbReference>
<dbReference type="PANTHER" id="PTHR10000">
    <property type="entry name" value="PHOSPHOSERINE PHOSPHATASE"/>
    <property type="match status" value="1"/>
</dbReference>
<dbReference type="Gene3D" id="3.30.1240.10">
    <property type="match status" value="1"/>
</dbReference>
<dbReference type="PANTHER" id="PTHR10000:SF25">
    <property type="entry name" value="PHOSPHATASE YKRA-RELATED"/>
    <property type="match status" value="1"/>
</dbReference>
<dbReference type="GO" id="GO:0016791">
    <property type="term" value="F:phosphatase activity"/>
    <property type="evidence" value="ECO:0007669"/>
    <property type="project" value="UniProtKB-ARBA"/>
</dbReference>
<name>A0A1L8TNC6_9ENTE</name>
<dbReference type="EMBL" id="JXKQ01000004">
    <property type="protein sequence ID" value="OJG45797.1"/>
    <property type="molecule type" value="Genomic_DNA"/>
</dbReference>
<protein>
    <submittedName>
        <fullName evidence="1">Cof-like hydrolase</fullName>
    </submittedName>
</protein>
<dbReference type="SFLD" id="SFLDG01140">
    <property type="entry name" value="C2.B:_Phosphomannomutase_and_P"/>
    <property type="match status" value="1"/>
</dbReference>
<dbReference type="AlphaFoldDB" id="A0A1L8TNC6"/>
<dbReference type="InterPro" id="IPR036412">
    <property type="entry name" value="HAD-like_sf"/>
</dbReference>
<proteinExistence type="predicted"/>
<dbReference type="Proteomes" id="UP000182077">
    <property type="component" value="Unassembled WGS sequence"/>
</dbReference>
<keyword evidence="1" id="KW-0378">Hydrolase</keyword>
<dbReference type="InterPro" id="IPR023214">
    <property type="entry name" value="HAD_sf"/>
</dbReference>
<dbReference type="GO" id="GO:0005829">
    <property type="term" value="C:cytosol"/>
    <property type="evidence" value="ECO:0007669"/>
    <property type="project" value="TreeGrafter"/>
</dbReference>
<accession>A0A1L8TNC6</accession>
<dbReference type="SUPFAM" id="SSF56784">
    <property type="entry name" value="HAD-like"/>
    <property type="match status" value="1"/>
</dbReference>
<evidence type="ECO:0000313" key="1">
    <source>
        <dbReference type="EMBL" id="OJG45797.1"/>
    </source>
</evidence>